<feature type="non-terminal residue" evidence="4">
    <location>
        <position position="72"/>
    </location>
</feature>
<keyword evidence="2" id="KW-0169">Cobalamin biosynthesis</keyword>
<dbReference type="Proteomes" id="UP001320168">
    <property type="component" value="Unassembled WGS sequence"/>
</dbReference>
<keyword evidence="5" id="KW-1185">Reference proteome</keyword>
<dbReference type="PANTHER" id="PTHR43467:SF1">
    <property type="entry name" value="PRECORRIN-6A SYNTHASE [DEACETYLATING]"/>
    <property type="match status" value="1"/>
</dbReference>
<dbReference type="Pfam" id="PF00590">
    <property type="entry name" value="TP_methylase"/>
    <property type="match status" value="1"/>
</dbReference>
<dbReference type="RefSeq" id="WP_234271875.1">
    <property type="nucleotide sequence ID" value="NZ_JABFTX010000037.1"/>
</dbReference>
<comment type="caution">
    <text evidence="4">The sequence shown here is derived from an EMBL/GenBank/DDBJ whole genome shotgun (WGS) entry which is preliminary data.</text>
</comment>
<evidence type="ECO:0000313" key="5">
    <source>
        <dbReference type="Proteomes" id="UP001320168"/>
    </source>
</evidence>
<evidence type="ECO:0000256" key="2">
    <source>
        <dbReference type="ARBA" id="ARBA00022573"/>
    </source>
</evidence>
<proteinExistence type="predicted"/>
<dbReference type="InterPro" id="IPR000878">
    <property type="entry name" value="4pyrrol_Mease"/>
</dbReference>
<dbReference type="InterPro" id="IPR014777">
    <property type="entry name" value="4pyrrole_Mease_sub1"/>
</dbReference>
<name>A0ABS9AA89_9GAMM</name>
<feature type="domain" description="Tetrapyrrole methylase" evidence="3">
    <location>
        <begin position="4"/>
        <end position="53"/>
    </location>
</feature>
<dbReference type="SUPFAM" id="SSF53790">
    <property type="entry name" value="Tetrapyrrole methylase"/>
    <property type="match status" value="1"/>
</dbReference>
<dbReference type="Gene3D" id="3.40.1010.10">
    <property type="entry name" value="Cobalt-precorrin-4 Transmethylase, Domain 1"/>
    <property type="match status" value="1"/>
</dbReference>
<organism evidence="4 5">
    <name type="scientific">Billgrantia ethanolica</name>
    <dbReference type="NCBI Taxonomy" id="2733486"/>
    <lineage>
        <taxon>Bacteria</taxon>
        <taxon>Pseudomonadati</taxon>
        <taxon>Pseudomonadota</taxon>
        <taxon>Gammaproteobacteria</taxon>
        <taxon>Oceanospirillales</taxon>
        <taxon>Halomonadaceae</taxon>
        <taxon>Billgrantia</taxon>
    </lineage>
</organism>
<gene>
    <name evidence="4" type="ORF">HOP53_21385</name>
</gene>
<evidence type="ECO:0000256" key="1">
    <source>
        <dbReference type="ARBA" id="ARBA00004953"/>
    </source>
</evidence>
<reference evidence="4 5" key="1">
    <citation type="journal article" date="2021" name="Front. Microbiol.">
        <title>Aerobic Denitrification and Heterotrophic Sulfur Oxidation in the Genus Halomonas Revealed by Six Novel Species Characterizations and Genome-Based Analysis.</title>
        <authorList>
            <person name="Wang L."/>
            <person name="Shao Z."/>
        </authorList>
    </citation>
    <scope>NUCLEOTIDE SEQUENCE [LARGE SCALE GENOMIC DNA]</scope>
    <source>
        <strain evidence="4 5">MCCC 1A11081</strain>
    </source>
</reference>
<dbReference type="EMBL" id="JABFTX010000037">
    <property type="protein sequence ID" value="MCE8005378.1"/>
    <property type="molecule type" value="Genomic_DNA"/>
</dbReference>
<accession>A0ABS9AA89</accession>
<dbReference type="PANTHER" id="PTHR43467">
    <property type="entry name" value="COBALT-PRECORRIN-2 C(20)-METHYLTRANSFERASE"/>
    <property type="match status" value="1"/>
</dbReference>
<sequence>MISLSLIGIGTGNPEHVTLAAVRALNEADLILLPRKGEAKSDLIDLRRLLCRDLLEASSRTRVVEFDLPCRD</sequence>
<comment type="pathway">
    <text evidence="1">Cofactor biosynthesis; adenosylcobalamin biosynthesis.</text>
</comment>
<protein>
    <submittedName>
        <fullName evidence="4">Precorrin-6A synthase (Deacetylating)</fullName>
    </submittedName>
</protein>
<dbReference type="InterPro" id="IPR035996">
    <property type="entry name" value="4pyrrol_Methylase_sf"/>
</dbReference>
<evidence type="ECO:0000259" key="3">
    <source>
        <dbReference type="Pfam" id="PF00590"/>
    </source>
</evidence>
<evidence type="ECO:0000313" key="4">
    <source>
        <dbReference type="EMBL" id="MCE8005378.1"/>
    </source>
</evidence>